<dbReference type="InterPro" id="IPR043426">
    <property type="entry name" value="MltB-like"/>
</dbReference>
<proteinExistence type="predicted"/>
<feature type="active site" evidence="1">
    <location>
        <position position="135"/>
    </location>
</feature>
<dbReference type="Proteomes" id="UP001333710">
    <property type="component" value="Chromosome"/>
</dbReference>
<gene>
    <name evidence="4" type="primary">mltB-2</name>
    <name evidence="4" type="ORF">MACH26_27940</name>
</gene>
<dbReference type="RefSeq" id="WP_338293256.1">
    <property type="nucleotide sequence ID" value="NZ_AP027272.1"/>
</dbReference>
<dbReference type="PANTHER" id="PTHR30163:SF9">
    <property type="entry name" value="MEMBRANE-BOUND LYTIC MUREIN TRANSGLYCOSYLASE B"/>
    <property type="match status" value="1"/>
</dbReference>
<dbReference type="Gene3D" id="1.10.530.10">
    <property type="match status" value="1"/>
</dbReference>
<dbReference type="PANTHER" id="PTHR30163">
    <property type="entry name" value="MEMBRANE-BOUND LYTIC MUREIN TRANSGLYCOSYLASE B"/>
    <property type="match status" value="1"/>
</dbReference>
<sequence length="342" mass="38915">MCALKNSSRQYLIALLSCVCLSTAPSTLAQEAEPRDAETQKKVEAFINSTVQEYGLDPEFVRSTVNQAKKNSQVLEAIARPWEAKPWYQYHPIFLTEKRLERGTAFWQKHRETLERAEAELGVPAHIIVAIIGVETFYGSYTGKYSVLDSLYSLGFYYPPRSKFFKKELGQYLKLVQEEKWDPQAAMGSYAGAMGWGQFISSSYRHYAIDFDGDGKRDLMNNPVDAIGSVANYFKLHKWRAGQPVAYRASITDKAAMELLDSDLAIKHTWQELSDAGVMLKDTELSLSGSTPAKLLALELEEGEEYWLVLDNFYVITRYNHSPLYAMVVYQFSEQLKAVMQR</sequence>
<keyword evidence="5" id="KW-1185">Reference proteome</keyword>
<evidence type="ECO:0000256" key="1">
    <source>
        <dbReference type="PIRSR" id="PIRSR611757-1"/>
    </source>
</evidence>
<accession>A0AA48HWR3</accession>
<dbReference type="GO" id="GO:0009253">
    <property type="term" value="P:peptidoglycan catabolic process"/>
    <property type="evidence" value="ECO:0007669"/>
    <property type="project" value="TreeGrafter"/>
</dbReference>
<dbReference type="InterPro" id="IPR023346">
    <property type="entry name" value="Lysozyme-like_dom_sf"/>
</dbReference>
<dbReference type="NCBIfam" id="TIGR02282">
    <property type="entry name" value="MltB"/>
    <property type="match status" value="1"/>
</dbReference>
<name>A0AA48HWR3_9ALTE</name>
<feature type="domain" description="Transglycosylase SLT" evidence="3">
    <location>
        <begin position="40"/>
        <end position="334"/>
    </location>
</feature>
<dbReference type="CDD" id="cd13399">
    <property type="entry name" value="Slt35-like"/>
    <property type="match status" value="1"/>
</dbReference>
<dbReference type="InterPro" id="IPR011757">
    <property type="entry name" value="Lytic_transglycosylase_MltB"/>
</dbReference>
<protein>
    <submittedName>
        <fullName evidence="4">Lytic murein transglycosylase B</fullName>
    </submittedName>
</protein>
<feature type="signal peptide" evidence="2">
    <location>
        <begin position="1"/>
        <end position="29"/>
    </location>
</feature>
<dbReference type="InterPro" id="IPR031304">
    <property type="entry name" value="SLT_2"/>
</dbReference>
<dbReference type="KEGG" id="pmaw:MACH26_27940"/>
<dbReference type="Pfam" id="PF13406">
    <property type="entry name" value="SLT_2"/>
    <property type="match status" value="1"/>
</dbReference>
<dbReference type="EMBL" id="AP027272">
    <property type="protein sequence ID" value="BDX07273.1"/>
    <property type="molecule type" value="Genomic_DNA"/>
</dbReference>
<evidence type="ECO:0000313" key="5">
    <source>
        <dbReference type="Proteomes" id="UP001333710"/>
    </source>
</evidence>
<organism evidence="4 5">
    <name type="scientific">Planctobacterium marinum</name>
    <dbReference type="NCBI Taxonomy" id="1631968"/>
    <lineage>
        <taxon>Bacteria</taxon>
        <taxon>Pseudomonadati</taxon>
        <taxon>Pseudomonadota</taxon>
        <taxon>Gammaproteobacteria</taxon>
        <taxon>Alteromonadales</taxon>
        <taxon>Alteromonadaceae</taxon>
        <taxon>Planctobacterium</taxon>
    </lineage>
</organism>
<dbReference type="Gene3D" id="1.10.8.350">
    <property type="entry name" value="Bacterial muramidase"/>
    <property type="match status" value="1"/>
</dbReference>
<reference evidence="4" key="1">
    <citation type="submission" date="2023-01" db="EMBL/GenBank/DDBJ databases">
        <title>Complete genome sequence of Planctobacterium marinum strain Dej080120_11.</title>
        <authorList>
            <person name="Ueki S."/>
            <person name="Maruyama F."/>
        </authorList>
    </citation>
    <scope>NUCLEOTIDE SEQUENCE</scope>
    <source>
        <strain evidence="4">Dej080120_11</strain>
    </source>
</reference>
<dbReference type="AlphaFoldDB" id="A0AA48HWR3"/>
<feature type="chain" id="PRO_5041371739" evidence="2">
    <location>
        <begin position="30"/>
        <end position="342"/>
    </location>
</feature>
<evidence type="ECO:0000256" key="2">
    <source>
        <dbReference type="SAM" id="SignalP"/>
    </source>
</evidence>
<keyword evidence="2" id="KW-0732">Signal</keyword>
<dbReference type="FunFam" id="1.10.8.350:FF:000001">
    <property type="entry name" value="Lytic murein transglycosylase B"/>
    <property type="match status" value="1"/>
</dbReference>
<dbReference type="SUPFAM" id="SSF53955">
    <property type="entry name" value="Lysozyme-like"/>
    <property type="match status" value="1"/>
</dbReference>
<evidence type="ECO:0000259" key="3">
    <source>
        <dbReference type="Pfam" id="PF13406"/>
    </source>
</evidence>
<dbReference type="GO" id="GO:0008933">
    <property type="term" value="F:peptidoglycan lytic transglycosylase activity"/>
    <property type="evidence" value="ECO:0007669"/>
    <property type="project" value="TreeGrafter"/>
</dbReference>
<evidence type="ECO:0000313" key="4">
    <source>
        <dbReference type="EMBL" id="BDX07273.1"/>
    </source>
</evidence>